<dbReference type="InterPro" id="IPR027417">
    <property type="entry name" value="P-loop_NTPase"/>
</dbReference>
<evidence type="ECO:0000313" key="2">
    <source>
        <dbReference type="EMBL" id="KAF6753471.1"/>
    </source>
</evidence>
<proteinExistence type="predicted"/>
<sequence length="189" mass="21534">MYVARRTCAHTQRCLCHRNPGHHSRFLSDAGRCGPWVHKKKQPTCPPCQRPIHCHCPLPPSLARLTKTHFTQLFFLLYHHHHHCRRRPILVAIVSEALNTPHAVAVQDVTASAINLPSPSETEHERAVRLASEGEAKRISEQIDDDLREEKERLKRRRSNVKILLLGQAESGKSTSSCTSPTRWTRSGR</sequence>
<feature type="compositionally biased region" description="Polar residues" evidence="1">
    <location>
        <begin position="171"/>
        <end position="189"/>
    </location>
</feature>
<gene>
    <name evidence="2" type="ORF">DFP72DRAFT_407018</name>
</gene>
<dbReference type="AlphaFoldDB" id="A0A8H6M619"/>
<dbReference type="Proteomes" id="UP000521943">
    <property type="component" value="Unassembled WGS sequence"/>
</dbReference>
<evidence type="ECO:0000313" key="3">
    <source>
        <dbReference type="Proteomes" id="UP000521943"/>
    </source>
</evidence>
<evidence type="ECO:0000256" key="1">
    <source>
        <dbReference type="SAM" id="MobiDB-lite"/>
    </source>
</evidence>
<reference evidence="2 3" key="1">
    <citation type="submission" date="2020-07" db="EMBL/GenBank/DDBJ databases">
        <title>Comparative genomics of pyrophilous fungi reveals a link between fire events and developmental genes.</title>
        <authorList>
            <consortium name="DOE Joint Genome Institute"/>
            <person name="Steindorff A.S."/>
            <person name="Carver A."/>
            <person name="Calhoun S."/>
            <person name="Stillman K."/>
            <person name="Liu H."/>
            <person name="Lipzen A."/>
            <person name="Pangilinan J."/>
            <person name="Labutti K."/>
            <person name="Bruns T.D."/>
            <person name="Grigoriev I.V."/>
        </authorList>
    </citation>
    <scope>NUCLEOTIDE SEQUENCE [LARGE SCALE GENOMIC DNA]</scope>
    <source>
        <strain evidence="2 3">CBS 144469</strain>
    </source>
</reference>
<keyword evidence="3" id="KW-1185">Reference proteome</keyword>
<organism evidence="2 3">
    <name type="scientific">Ephemerocybe angulata</name>
    <dbReference type="NCBI Taxonomy" id="980116"/>
    <lineage>
        <taxon>Eukaryota</taxon>
        <taxon>Fungi</taxon>
        <taxon>Dikarya</taxon>
        <taxon>Basidiomycota</taxon>
        <taxon>Agaricomycotina</taxon>
        <taxon>Agaricomycetes</taxon>
        <taxon>Agaricomycetidae</taxon>
        <taxon>Agaricales</taxon>
        <taxon>Agaricineae</taxon>
        <taxon>Psathyrellaceae</taxon>
        <taxon>Ephemerocybe</taxon>
    </lineage>
</organism>
<comment type="caution">
    <text evidence="2">The sequence shown here is derived from an EMBL/GenBank/DDBJ whole genome shotgun (WGS) entry which is preliminary data.</text>
</comment>
<dbReference type="EMBL" id="JACGCI010000039">
    <property type="protein sequence ID" value="KAF6753471.1"/>
    <property type="molecule type" value="Genomic_DNA"/>
</dbReference>
<protein>
    <submittedName>
        <fullName evidence="2">Uncharacterized protein</fullName>
    </submittedName>
</protein>
<name>A0A8H6M619_9AGAR</name>
<accession>A0A8H6M619</accession>
<feature type="region of interest" description="Disordered" evidence="1">
    <location>
        <begin position="168"/>
        <end position="189"/>
    </location>
</feature>
<dbReference type="Gene3D" id="3.40.50.300">
    <property type="entry name" value="P-loop containing nucleotide triphosphate hydrolases"/>
    <property type="match status" value="1"/>
</dbReference>